<proteinExistence type="predicted"/>
<dbReference type="EMBL" id="FUKJ01000146">
    <property type="protein sequence ID" value="SJM91552.1"/>
    <property type="molecule type" value="Genomic_DNA"/>
</dbReference>
<dbReference type="Proteomes" id="UP000195442">
    <property type="component" value="Unassembled WGS sequence"/>
</dbReference>
<accession>A0A1R4H5L5</accession>
<gene>
    <name evidence="1" type="ORF">CRENPOLYSF2_230004</name>
</gene>
<protein>
    <submittedName>
        <fullName evidence="1">Uncharacterized protein</fullName>
    </submittedName>
</protein>
<evidence type="ECO:0000313" key="1">
    <source>
        <dbReference type="EMBL" id="SJM91552.1"/>
    </source>
</evidence>
<dbReference type="AlphaFoldDB" id="A0A1R4H5L5"/>
<sequence length="322" mass="35639">MNWRESRLLNPKLIPDSLWDTENAILLLPPSLVKAYVTLIKRHDLQGLADSRDSKNPPTGGLTQEKTDEHFAQAFDGSVARAQLALLDPKCHAELSSNAYIRSLAGNKLSLTDAPCGAGAAAFSFLANIAELRAKGVLPRQPLDVCLIGAELSAPARVYAQSLLEELCIELEKQAIFVEAEFISWDVTEQLSNTDVIKKMICASVTHPRRLLIVANFNGLLERDRKKKLAEPQFNELFRHASGKNSVALWIEPDMNRATSNGGLFHWLRANIKNVWSKFIQETSDSNEPILTSTAEFQLPLTLSETATVRLALMPLSLGRTK</sequence>
<reference evidence="2" key="1">
    <citation type="submission" date="2017-02" db="EMBL/GenBank/DDBJ databases">
        <authorList>
            <person name="Daims H."/>
        </authorList>
    </citation>
    <scope>NUCLEOTIDE SEQUENCE [LARGE SCALE GENOMIC DNA]</scope>
</reference>
<name>A0A1R4H5L5_9GAMM</name>
<evidence type="ECO:0000313" key="2">
    <source>
        <dbReference type="Proteomes" id="UP000195442"/>
    </source>
</evidence>
<keyword evidence="2" id="KW-1185">Reference proteome</keyword>
<organism evidence="1 2">
    <name type="scientific">Crenothrix polyspora</name>
    <dbReference type="NCBI Taxonomy" id="360316"/>
    <lineage>
        <taxon>Bacteria</taxon>
        <taxon>Pseudomonadati</taxon>
        <taxon>Pseudomonadota</taxon>
        <taxon>Gammaproteobacteria</taxon>
        <taxon>Methylococcales</taxon>
        <taxon>Crenotrichaceae</taxon>
        <taxon>Crenothrix</taxon>
    </lineage>
</organism>